<reference evidence="1 2" key="1">
    <citation type="submission" date="2019-09" db="EMBL/GenBank/DDBJ databases">
        <title>Draft genome sequence of Acinetobacter tandoii W4-4-4 isolated from environmental water sample.</title>
        <authorList>
            <person name="Wee S.K."/>
            <person name="Yan B."/>
            <person name="Mustaffa S.B."/>
            <person name="Yap E.P.H."/>
        </authorList>
    </citation>
    <scope>NUCLEOTIDE SEQUENCE [LARGE SCALE GENOMIC DNA]</scope>
    <source>
        <strain evidence="1 2">W4-4-4</strain>
    </source>
</reference>
<protein>
    <submittedName>
        <fullName evidence="1">Uncharacterized protein</fullName>
    </submittedName>
</protein>
<name>A0A5N4WJA9_9GAMM</name>
<dbReference type="EMBL" id="VXLD01000002">
    <property type="protein sequence ID" value="KAB1857811.1"/>
    <property type="molecule type" value="Genomic_DNA"/>
</dbReference>
<sequence>MNFDVFFSDKDRHEAIDTAKQMVFLPENCYFLENQSPTINFYQNNDHEIFAKVVVSYQNCVTELITDKPFTLKFHDNGVHQFWEYVDNGSKENWLL</sequence>
<evidence type="ECO:0000313" key="1">
    <source>
        <dbReference type="EMBL" id="KAB1857811.1"/>
    </source>
</evidence>
<dbReference type="RefSeq" id="WP_044739493.1">
    <property type="nucleotide sequence ID" value="NZ_JBODRR010000103.1"/>
</dbReference>
<accession>A0A5N4WJA9</accession>
<gene>
    <name evidence="1" type="ORF">F4W09_03445</name>
</gene>
<dbReference type="Proteomes" id="UP000325788">
    <property type="component" value="Unassembled WGS sequence"/>
</dbReference>
<comment type="caution">
    <text evidence="1">The sequence shown here is derived from an EMBL/GenBank/DDBJ whole genome shotgun (WGS) entry which is preliminary data.</text>
</comment>
<dbReference type="AlphaFoldDB" id="A0A5N4WJA9"/>
<evidence type="ECO:0000313" key="2">
    <source>
        <dbReference type="Proteomes" id="UP000325788"/>
    </source>
</evidence>
<organism evidence="1 2">
    <name type="scientific">Acinetobacter tandoii</name>
    <dbReference type="NCBI Taxonomy" id="202954"/>
    <lineage>
        <taxon>Bacteria</taxon>
        <taxon>Pseudomonadati</taxon>
        <taxon>Pseudomonadota</taxon>
        <taxon>Gammaproteobacteria</taxon>
        <taxon>Moraxellales</taxon>
        <taxon>Moraxellaceae</taxon>
        <taxon>Acinetobacter</taxon>
    </lineage>
</organism>
<proteinExistence type="predicted"/>